<feature type="domain" description="UspA" evidence="2">
    <location>
        <begin position="150"/>
        <end position="269"/>
    </location>
</feature>
<feature type="domain" description="UspA" evidence="2">
    <location>
        <begin position="286"/>
        <end position="430"/>
    </location>
</feature>
<comment type="caution">
    <text evidence="3">The sequence shown here is derived from an EMBL/GenBank/DDBJ whole genome shotgun (WGS) entry which is preliminary data.</text>
</comment>
<dbReference type="PANTHER" id="PTHR46268:SF6">
    <property type="entry name" value="UNIVERSAL STRESS PROTEIN UP12"/>
    <property type="match status" value="1"/>
</dbReference>
<evidence type="ECO:0000313" key="4">
    <source>
        <dbReference type="Proteomes" id="UP000532440"/>
    </source>
</evidence>
<dbReference type="Proteomes" id="UP000532440">
    <property type="component" value="Unassembled WGS sequence"/>
</dbReference>
<dbReference type="Gene3D" id="3.40.50.620">
    <property type="entry name" value="HUPs"/>
    <property type="match status" value="3"/>
</dbReference>
<dbReference type="Pfam" id="PF00582">
    <property type="entry name" value="Usp"/>
    <property type="match status" value="3"/>
</dbReference>
<organism evidence="3 4">
    <name type="scientific">Quisquiliibacterium transsilvanicum</name>
    <dbReference type="NCBI Taxonomy" id="1549638"/>
    <lineage>
        <taxon>Bacteria</taxon>
        <taxon>Pseudomonadati</taxon>
        <taxon>Pseudomonadota</taxon>
        <taxon>Betaproteobacteria</taxon>
        <taxon>Burkholderiales</taxon>
        <taxon>Burkholderiaceae</taxon>
        <taxon>Quisquiliibacterium</taxon>
    </lineage>
</organism>
<evidence type="ECO:0000259" key="2">
    <source>
        <dbReference type="Pfam" id="PF00582"/>
    </source>
</evidence>
<dbReference type="PANTHER" id="PTHR46268">
    <property type="entry name" value="STRESS RESPONSE PROTEIN NHAX"/>
    <property type="match status" value="1"/>
</dbReference>
<dbReference type="InterPro" id="IPR006015">
    <property type="entry name" value="Universal_stress_UspA"/>
</dbReference>
<dbReference type="CDD" id="cd00293">
    <property type="entry name" value="USP-like"/>
    <property type="match status" value="3"/>
</dbReference>
<reference evidence="3 4" key="1">
    <citation type="submission" date="2020-08" db="EMBL/GenBank/DDBJ databases">
        <title>Genomic Encyclopedia of Type Strains, Phase IV (KMG-IV): sequencing the most valuable type-strain genomes for metagenomic binning, comparative biology and taxonomic classification.</title>
        <authorList>
            <person name="Goeker M."/>
        </authorList>
    </citation>
    <scope>NUCLEOTIDE SEQUENCE [LARGE SCALE GENOMIC DNA]</scope>
    <source>
        <strain evidence="3 4">DSM 29781</strain>
    </source>
</reference>
<dbReference type="EMBL" id="JACHGB010000002">
    <property type="protein sequence ID" value="MBB5271142.1"/>
    <property type="molecule type" value="Genomic_DNA"/>
</dbReference>
<feature type="domain" description="UspA" evidence="2">
    <location>
        <begin position="2"/>
        <end position="134"/>
    </location>
</feature>
<name>A0A7W8HFH1_9BURK</name>
<evidence type="ECO:0000256" key="1">
    <source>
        <dbReference type="ARBA" id="ARBA00008791"/>
    </source>
</evidence>
<sequence length="434" mass="45769">MNIVCGTDFSPPAAEAASLAALIARRLDRLLLLVHVLDTRGVMFNQATVLEALQRQAAERLGDEVARLRALGARVEPLVFEGWPDEGLLRAAEERGAELLLLSATGAGASPHSLLGSTAERVSSSADAPLLMVRDAGRLRQWLEGDRALKVLCGVDASLASEAAIEWLRRLRLMAPCELVATGVDEAPDEGAHARLRERIERRLGPDAVRVADAPAGYDVAARIAALAADESADLIVVGSHQRRGLDRALHGSVSVGLMRTASANVLVAPASIADRLAPAPAGHARRVLIATDLSPHGRRAARFALAMLPQGARVRIMTVVNQRTMPAAPLAVQAADPGQQSRYAAWQEQCRAQLRALLPADLQARGLSVETDVVEGEDPADAIVAAADAIDADLVCLGTAGRTGLAASLLGSVAQRVLGRSRRPVMLVPERGD</sequence>
<dbReference type="InterPro" id="IPR014729">
    <property type="entry name" value="Rossmann-like_a/b/a_fold"/>
</dbReference>
<protein>
    <submittedName>
        <fullName evidence="3">Nucleotide-binding universal stress UspA family protein</fullName>
    </submittedName>
</protein>
<proteinExistence type="inferred from homology"/>
<comment type="similarity">
    <text evidence="1">Belongs to the universal stress protein A family.</text>
</comment>
<keyword evidence="4" id="KW-1185">Reference proteome</keyword>
<dbReference type="InterPro" id="IPR006016">
    <property type="entry name" value="UspA"/>
</dbReference>
<accession>A0A7W8HFH1</accession>
<dbReference type="SUPFAM" id="SSF52402">
    <property type="entry name" value="Adenine nucleotide alpha hydrolases-like"/>
    <property type="match status" value="3"/>
</dbReference>
<dbReference type="RefSeq" id="WP_183965146.1">
    <property type="nucleotide sequence ID" value="NZ_BAABEW010000017.1"/>
</dbReference>
<dbReference type="PRINTS" id="PR01438">
    <property type="entry name" value="UNVRSLSTRESS"/>
</dbReference>
<evidence type="ECO:0000313" key="3">
    <source>
        <dbReference type="EMBL" id="MBB5271142.1"/>
    </source>
</evidence>
<dbReference type="AlphaFoldDB" id="A0A7W8HFH1"/>
<gene>
    <name evidence="3" type="ORF">HNQ70_001146</name>
</gene>